<dbReference type="AlphaFoldDB" id="A0A5B7JXC1"/>
<accession>A0A5B7JXC1</accession>
<organism evidence="1 2">
    <name type="scientific">Portunus trituberculatus</name>
    <name type="common">Swimming crab</name>
    <name type="synonym">Neptunus trituberculatus</name>
    <dbReference type="NCBI Taxonomy" id="210409"/>
    <lineage>
        <taxon>Eukaryota</taxon>
        <taxon>Metazoa</taxon>
        <taxon>Ecdysozoa</taxon>
        <taxon>Arthropoda</taxon>
        <taxon>Crustacea</taxon>
        <taxon>Multicrustacea</taxon>
        <taxon>Malacostraca</taxon>
        <taxon>Eumalacostraca</taxon>
        <taxon>Eucarida</taxon>
        <taxon>Decapoda</taxon>
        <taxon>Pleocyemata</taxon>
        <taxon>Brachyura</taxon>
        <taxon>Eubrachyura</taxon>
        <taxon>Portunoidea</taxon>
        <taxon>Portunidae</taxon>
        <taxon>Portuninae</taxon>
        <taxon>Portunus</taxon>
    </lineage>
</organism>
<evidence type="ECO:0000313" key="2">
    <source>
        <dbReference type="Proteomes" id="UP000324222"/>
    </source>
</evidence>
<protein>
    <submittedName>
        <fullName evidence="1">Uncharacterized protein</fullName>
    </submittedName>
</protein>
<proteinExistence type="predicted"/>
<sequence length="63" mass="6909">MSEWVMVVVVYTTRPGRGQREGVAGAGTSQTQGPICIPGHSLLRRRISWASASLFKLQRYCSA</sequence>
<dbReference type="EMBL" id="VSRR010108188">
    <property type="protein sequence ID" value="MPC96994.1"/>
    <property type="molecule type" value="Genomic_DNA"/>
</dbReference>
<dbReference type="Proteomes" id="UP000324222">
    <property type="component" value="Unassembled WGS sequence"/>
</dbReference>
<keyword evidence="2" id="KW-1185">Reference proteome</keyword>
<name>A0A5B7JXC1_PORTR</name>
<comment type="caution">
    <text evidence="1">The sequence shown here is derived from an EMBL/GenBank/DDBJ whole genome shotgun (WGS) entry which is preliminary data.</text>
</comment>
<reference evidence="1 2" key="1">
    <citation type="submission" date="2019-05" db="EMBL/GenBank/DDBJ databases">
        <title>Another draft genome of Portunus trituberculatus and its Hox gene families provides insights of decapod evolution.</title>
        <authorList>
            <person name="Jeong J.-H."/>
            <person name="Song I."/>
            <person name="Kim S."/>
            <person name="Choi T."/>
            <person name="Kim D."/>
            <person name="Ryu S."/>
            <person name="Kim W."/>
        </authorList>
    </citation>
    <scope>NUCLEOTIDE SEQUENCE [LARGE SCALE GENOMIC DNA]</scope>
    <source>
        <tissue evidence="1">Muscle</tissue>
    </source>
</reference>
<gene>
    <name evidence="1" type="ORF">E2C01_092281</name>
</gene>
<evidence type="ECO:0000313" key="1">
    <source>
        <dbReference type="EMBL" id="MPC96994.1"/>
    </source>
</evidence>